<dbReference type="PANTHER" id="PTHR39190:SF1">
    <property type="entry name" value="FLAGELLAR ASSEMBLY FACTOR FLIW"/>
    <property type="match status" value="1"/>
</dbReference>
<comment type="similarity">
    <text evidence="4">Belongs to the FliW family.</text>
</comment>
<evidence type="ECO:0000313" key="5">
    <source>
        <dbReference type="EMBL" id="EMT52257.1"/>
    </source>
</evidence>
<keyword evidence="2 4" id="KW-1005">Bacterial flagellum biogenesis</keyword>
<comment type="function">
    <text evidence="4">Acts as an anti-CsrA protein, binds CsrA and prevents it from repressing translation of its target genes, one of which is flagellin. Binds to flagellin and participates in the assembly of the flagellum.</text>
</comment>
<dbReference type="Pfam" id="PF02623">
    <property type="entry name" value="FliW"/>
    <property type="match status" value="1"/>
</dbReference>
<dbReference type="STRING" id="1300222.I532_11409"/>
<proteinExistence type="inferred from homology"/>
<evidence type="ECO:0000256" key="4">
    <source>
        <dbReference type="HAMAP-Rule" id="MF_01185"/>
    </source>
</evidence>
<evidence type="ECO:0000256" key="1">
    <source>
        <dbReference type="ARBA" id="ARBA00022490"/>
    </source>
</evidence>
<reference evidence="5 6" key="1">
    <citation type="submission" date="2013-03" db="EMBL/GenBank/DDBJ databases">
        <title>Assembly of a new bacterial strain Brevibacillus borstelensis AK1.</title>
        <authorList>
            <person name="Rajan I."/>
            <person name="PoliReddy D."/>
            <person name="Sugumar T."/>
            <person name="Rathinam K."/>
            <person name="Alqarawi S."/>
            <person name="Khalil A.B."/>
            <person name="Sivakumar N."/>
        </authorList>
    </citation>
    <scope>NUCLEOTIDE SEQUENCE [LARGE SCALE GENOMIC DNA]</scope>
    <source>
        <strain evidence="5 6">AK1</strain>
    </source>
</reference>
<comment type="caution">
    <text evidence="5">The sequence shown here is derived from an EMBL/GenBank/DDBJ whole genome shotgun (WGS) entry which is preliminary data.</text>
</comment>
<evidence type="ECO:0000256" key="2">
    <source>
        <dbReference type="ARBA" id="ARBA00022795"/>
    </source>
</evidence>
<keyword evidence="5" id="KW-0282">Flagellum</keyword>
<keyword evidence="5" id="KW-0969">Cilium</keyword>
<evidence type="ECO:0000313" key="6">
    <source>
        <dbReference type="Proteomes" id="UP000012081"/>
    </source>
</evidence>
<dbReference type="GO" id="GO:0044780">
    <property type="term" value="P:bacterial-type flagellum assembly"/>
    <property type="evidence" value="ECO:0007669"/>
    <property type="project" value="UniProtKB-UniRule"/>
</dbReference>
<dbReference type="Proteomes" id="UP000012081">
    <property type="component" value="Unassembled WGS sequence"/>
</dbReference>
<dbReference type="PANTHER" id="PTHR39190">
    <property type="entry name" value="FLAGELLAR ASSEMBLY FACTOR FLIW"/>
    <property type="match status" value="1"/>
</dbReference>
<dbReference type="Gene3D" id="2.30.290.10">
    <property type="entry name" value="BH3618-like"/>
    <property type="match status" value="1"/>
</dbReference>
<keyword evidence="1 4" id="KW-0963">Cytoplasm</keyword>
<comment type="subunit">
    <text evidence="4">Interacts with translational regulator CsrA and flagellin(s).</text>
</comment>
<organism evidence="5 6">
    <name type="scientific">Brevibacillus borstelensis AK1</name>
    <dbReference type="NCBI Taxonomy" id="1300222"/>
    <lineage>
        <taxon>Bacteria</taxon>
        <taxon>Bacillati</taxon>
        <taxon>Bacillota</taxon>
        <taxon>Bacilli</taxon>
        <taxon>Bacillales</taxon>
        <taxon>Paenibacillaceae</taxon>
        <taxon>Brevibacillus</taxon>
    </lineage>
</organism>
<keyword evidence="6" id="KW-1185">Reference proteome</keyword>
<accession>M8DFN6</accession>
<dbReference type="HAMAP" id="MF_01185">
    <property type="entry name" value="FliW"/>
    <property type="match status" value="1"/>
</dbReference>
<dbReference type="GO" id="GO:0006417">
    <property type="term" value="P:regulation of translation"/>
    <property type="evidence" value="ECO:0007669"/>
    <property type="project" value="UniProtKB-KW"/>
</dbReference>
<keyword evidence="4" id="KW-0143">Chaperone</keyword>
<dbReference type="SUPFAM" id="SSF141457">
    <property type="entry name" value="BH3618-like"/>
    <property type="match status" value="1"/>
</dbReference>
<protein>
    <recommendedName>
        <fullName evidence="4">Flagellar assembly factor FliW</fullName>
    </recommendedName>
</protein>
<dbReference type="AlphaFoldDB" id="M8DFN6"/>
<name>M8DFN6_9BACL</name>
<keyword evidence="5" id="KW-0966">Cell projection</keyword>
<dbReference type="PATRIC" id="fig|1300222.3.peg.2379"/>
<keyword evidence="3 4" id="KW-0810">Translation regulation</keyword>
<comment type="subcellular location">
    <subcellularLocation>
        <location evidence="4">Cytoplasm</location>
    </subcellularLocation>
</comment>
<dbReference type="GO" id="GO:0005737">
    <property type="term" value="C:cytoplasm"/>
    <property type="evidence" value="ECO:0007669"/>
    <property type="project" value="UniProtKB-SubCell"/>
</dbReference>
<dbReference type="EMBL" id="APBN01000004">
    <property type="protein sequence ID" value="EMT52257.1"/>
    <property type="molecule type" value="Genomic_DNA"/>
</dbReference>
<sequence>MLIEAYKRGTIMNANQQVELGKLFFEDGIPGFGDLQFFLLKQEEESPFFLIQSAEEEEVGFWVVNPFVFFPEYEFSLTEAAKTALSIEEDTPIGVFVIITVRENQVTANLKAPIVVNLGKRMARQVILQDDRYSIRQPLLEPRAAVTE</sequence>
<dbReference type="InterPro" id="IPR003775">
    <property type="entry name" value="Flagellar_assembly_factor_FliW"/>
</dbReference>
<evidence type="ECO:0000256" key="3">
    <source>
        <dbReference type="ARBA" id="ARBA00022845"/>
    </source>
</evidence>
<dbReference type="InterPro" id="IPR024046">
    <property type="entry name" value="Flagellar_assmbl_FliW_dom_sf"/>
</dbReference>
<gene>
    <name evidence="4" type="primary">fliW</name>
    <name evidence="5" type="ORF">I532_11409</name>
</gene>